<dbReference type="EMBL" id="LCRX01000011">
    <property type="protein sequence ID" value="KKW42046.1"/>
    <property type="molecule type" value="Genomic_DNA"/>
</dbReference>
<protein>
    <submittedName>
        <fullName evidence="1">Uncharacterized protein</fullName>
    </submittedName>
</protein>
<dbReference type="Proteomes" id="UP000033870">
    <property type="component" value="Unassembled WGS sequence"/>
</dbReference>
<evidence type="ECO:0000313" key="2">
    <source>
        <dbReference type="Proteomes" id="UP000033870"/>
    </source>
</evidence>
<sequence length="265" mass="29626">MREGTSEAKDRMVPDLKSLSRGVWSGNLTNNQELPVGGSLFNDELSIKLRLDFDQFSGQTEKFTAGNIRALYEQNKQPIIDWLQELGSDVDPYLFYVAQQVQQKMQILLEASPQQPDKPLERQQKYAEDRVPALSELKGMTRCAERAAMGQYLLQRAGLESAYVGGITMNDAKNGEEWPEDHSYIVVKNPSNHEETFIFDIARPHSQQNLARVLKSAVPITYELLQGKKELLVKAADVLQGGELYFGVGAPVAGQHGFIEAARAE</sequence>
<evidence type="ECO:0000313" key="1">
    <source>
        <dbReference type="EMBL" id="KKW42046.1"/>
    </source>
</evidence>
<gene>
    <name evidence="1" type="ORF">UY92_C0011G0068</name>
</gene>
<dbReference type="AlphaFoldDB" id="A0A0G1YFN1"/>
<accession>A0A0G1YFN1</accession>
<proteinExistence type="predicted"/>
<organism evidence="1 2">
    <name type="scientific">Candidatus Magasanikbacteria bacterium GW2011_GWA2_56_11</name>
    <dbReference type="NCBI Taxonomy" id="1619044"/>
    <lineage>
        <taxon>Bacteria</taxon>
        <taxon>Candidatus Magasanikiibacteriota</taxon>
    </lineage>
</organism>
<comment type="caution">
    <text evidence="1">The sequence shown here is derived from an EMBL/GenBank/DDBJ whole genome shotgun (WGS) entry which is preliminary data.</text>
</comment>
<name>A0A0G1YFN1_9BACT</name>
<reference evidence="1 2" key="1">
    <citation type="journal article" date="2015" name="Nature">
        <title>rRNA introns, odd ribosomes, and small enigmatic genomes across a large radiation of phyla.</title>
        <authorList>
            <person name="Brown C.T."/>
            <person name="Hug L.A."/>
            <person name="Thomas B.C."/>
            <person name="Sharon I."/>
            <person name="Castelle C.J."/>
            <person name="Singh A."/>
            <person name="Wilkins M.J."/>
            <person name="Williams K.H."/>
            <person name="Banfield J.F."/>
        </authorList>
    </citation>
    <scope>NUCLEOTIDE SEQUENCE [LARGE SCALE GENOMIC DNA]</scope>
</reference>